<protein>
    <recommendedName>
        <fullName evidence="3">Homing endonuclease LAGLIDADG domain-containing protein</fullName>
    </recommendedName>
</protein>
<dbReference type="EMBL" id="MGHL01000010">
    <property type="protein sequence ID" value="OGM69650.1"/>
    <property type="molecule type" value="Genomic_DNA"/>
</dbReference>
<dbReference type="Proteomes" id="UP000178429">
    <property type="component" value="Unassembled WGS sequence"/>
</dbReference>
<accession>A0A1F8C0J4</accession>
<gene>
    <name evidence="1" type="ORF">A2975_00880</name>
</gene>
<organism evidence="1 2">
    <name type="scientific">Candidatus Woesebacteria bacterium RIFCSPLOWO2_01_FULL_44_14</name>
    <dbReference type="NCBI Taxonomy" id="1802525"/>
    <lineage>
        <taxon>Bacteria</taxon>
        <taxon>Candidatus Woeseibacteriota</taxon>
    </lineage>
</organism>
<evidence type="ECO:0008006" key="3">
    <source>
        <dbReference type="Google" id="ProtNLM"/>
    </source>
</evidence>
<name>A0A1F8C0J4_9BACT</name>
<evidence type="ECO:0000313" key="1">
    <source>
        <dbReference type="EMBL" id="OGM69650.1"/>
    </source>
</evidence>
<proteinExistence type="predicted"/>
<comment type="caution">
    <text evidence="1">The sequence shown here is derived from an EMBL/GenBank/DDBJ whole genome shotgun (WGS) entry which is preliminary data.</text>
</comment>
<evidence type="ECO:0000313" key="2">
    <source>
        <dbReference type="Proteomes" id="UP000178429"/>
    </source>
</evidence>
<sequence length="228" mass="26785">MGYSGKLEEKKLALKLRGEGCSYSEIQKKVPVYKSTLSYWCRDVILTQAQMERLRKKKLEGSERGRFIGSKILQERRVRETRRVIEEGIKEVGELNKRDRFVAGVALYLGDGYKNDKSVGFSNANPEIIRFMMSWFRKFGKVPEEKFRGQIWIHDNLNERKAKRFWSELTRIPINQFHKSYIAENKVNSKKIRKNINEYGVFAIRISNSWLQRKIMGWLSGVLGTKLI</sequence>
<dbReference type="AlphaFoldDB" id="A0A1F8C0J4"/>
<reference evidence="1 2" key="1">
    <citation type="journal article" date="2016" name="Nat. Commun.">
        <title>Thousands of microbial genomes shed light on interconnected biogeochemical processes in an aquifer system.</title>
        <authorList>
            <person name="Anantharaman K."/>
            <person name="Brown C.T."/>
            <person name="Hug L.A."/>
            <person name="Sharon I."/>
            <person name="Castelle C.J."/>
            <person name="Probst A.J."/>
            <person name="Thomas B.C."/>
            <person name="Singh A."/>
            <person name="Wilkins M.J."/>
            <person name="Karaoz U."/>
            <person name="Brodie E.L."/>
            <person name="Williams K.H."/>
            <person name="Hubbard S.S."/>
            <person name="Banfield J.F."/>
        </authorList>
    </citation>
    <scope>NUCLEOTIDE SEQUENCE [LARGE SCALE GENOMIC DNA]</scope>
</reference>